<feature type="compositionally biased region" description="Polar residues" evidence="1">
    <location>
        <begin position="544"/>
        <end position="556"/>
    </location>
</feature>
<sequence length="964" mass="105266">MSAPNAPVVPPRPARSPQPPSSLDMPRIPPRPSNRRADRSISPMRDSYAPSPLNGWNGPALSRTISNDVPQRPPSVTIPSLGEEGIEYADLDVGNVPDSHNQAPQETRNVSSDLKMHAPRPSLPTSSAKAKVQAVTRTDSRQAAAAGLGRETSPARDESERPSRSLHSRASGTRAESSTASSERRHSAQIGEEPGFRVSMYPNAGDVQAPSPSPYLEQGSQRTGRNHHRSRSARDSSLPPGSYGLHGHGVQHTDKFEKAWYDKHPDELVKEEGQYGPGVGTPRPDWAMSRDDLNKIVRSADPPPPGNGDSPGAVGTPEEEVGYLASDEYMHRMASPPPDARNENQPVVESPLRQMSFPVSETQAKEPPKSPLRHRRSSSRGNHPDADVIHVDDPIHPLHHPDGFAPTLAIEDQKTEVEEYDDEEEPILAADQVRPESAYLHPAISPSFEHRGSFDDDYYSRPPSVSHSRSNSRSASAQGAPMLTRFDSREPHEDTHTPLEDVEEYEPLFPDEETKKEKPLSAADRFKKRPEQHRFPSQDIWEDTPNSLQLHATVSTPDLPRSDSEAFETPEQEAQRRMKTSKIDSHQVASQILEGESVRSENEKGPARPDNLKQRFPSRDIWEDAPDSQQLVTTVEPAKDELRSPEVPSKPAIPPRPQRQTQATSPAEKRQAPVIPDRPKPQIPTRPARPSSQATKETPAEGPAVPKAKPAVPARPGGSKIAAMKAGFLTDLNSRLQLGPQQAKPQEKEPEPPAEKKPLNDARKGRARGPARRKPAAENANAKLPTIPEVKITDSWNVWQIGQDGGVTVGDAKPIVFSAVPEIVVEPKAEEPKEPKIEEPKIEEPIRPETVEKMATEPLNSAPEPLAVAEEVSPSTIEVPENGPADSEASPTAQRPIETTELAPKVTAKQDSPEPSPTGPSSVEHPIETVPSPIKMEEDMEDMAAFADGKTTSDGDIHPVQSAS</sequence>
<feature type="compositionally biased region" description="Basic and acidic residues" evidence="1">
    <location>
        <begin position="596"/>
        <end position="622"/>
    </location>
</feature>
<feature type="compositionally biased region" description="Low complexity" evidence="1">
    <location>
        <begin position="168"/>
        <end position="181"/>
    </location>
</feature>
<dbReference type="Proteomes" id="UP001147747">
    <property type="component" value="Unassembled WGS sequence"/>
</dbReference>
<feature type="region of interest" description="Disordered" evidence="1">
    <location>
        <begin position="438"/>
        <end position="785"/>
    </location>
</feature>
<feature type="compositionally biased region" description="Basic and acidic residues" evidence="1">
    <location>
        <begin position="382"/>
        <end position="402"/>
    </location>
</feature>
<evidence type="ECO:0000313" key="2">
    <source>
        <dbReference type="EMBL" id="KAJ5386039.1"/>
    </source>
</evidence>
<protein>
    <recommendedName>
        <fullName evidence="4">Altered inheritance of mitochondria protein 21</fullName>
    </recommendedName>
</protein>
<dbReference type="InterPro" id="IPR021582">
    <property type="entry name" value="Aim21"/>
</dbReference>
<reference evidence="2" key="1">
    <citation type="submission" date="2022-12" db="EMBL/GenBank/DDBJ databases">
        <authorList>
            <person name="Petersen C."/>
        </authorList>
    </citation>
    <scope>NUCLEOTIDE SEQUENCE</scope>
    <source>
        <strain evidence="2">IBT 29677</strain>
    </source>
</reference>
<feature type="region of interest" description="Disordered" evidence="1">
    <location>
        <begin position="1"/>
        <end position="405"/>
    </location>
</feature>
<evidence type="ECO:0000256" key="1">
    <source>
        <dbReference type="SAM" id="MobiDB-lite"/>
    </source>
</evidence>
<feature type="compositionally biased region" description="Basic and acidic residues" evidence="1">
    <location>
        <begin position="251"/>
        <end position="273"/>
    </location>
</feature>
<reference evidence="2" key="2">
    <citation type="journal article" date="2023" name="IMA Fungus">
        <title>Comparative genomic study of the Penicillium genus elucidates a diverse pangenome and 15 lateral gene transfer events.</title>
        <authorList>
            <person name="Petersen C."/>
            <person name="Sorensen T."/>
            <person name="Nielsen M.R."/>
            <person name="Sondergaard T.E."/>
            <person name="Sorensen J.L."/>
            <person name="Fitzpatrick D.A."/>
            <person name="Frisvad J.C."/>
            <person name="Nielsen K.L."/>
        </authorList>
    </citation>
    <scope>NUCLEOTIDE SEQUENCE</scope>
    <source>
        <strain evidence="2">IBT 29677</strain>
    </source>
</reference>
<feature type="compositionally biased region" description="Polar residues" evidence="1">
    <location>
        <begin position="98"/>
        <end position="112"/>
    </location>
</feature>
<feature type="compositionally biased region" description="Basic residues" evidence="1">
    <location>
        <begin position="765"/>
        <end position="774"/>
    </location>
</feature>
<feature type="compositionally biased region" description="Basic and acidic residues" evidence="1">
    <location>
        <begin position="486"/>
        <end position="499"/>
    </location>
</feature>
<evidence type="ECO:0008006" key="4">
    <source>
        <dbReference type="Google" id="ProtNLM"/>
    </source>
</evidence>
<proteinExistence type="predicted"/>
<dbReference type="EMBL" id="JAPZBU010000009">
    <property type="protein sequence ID" value="KAJ5386039.1"/>
    <property type="molecule type" value="Genomic_DNA"/>
</dbReference>
<feature type="compositionally biased region" description="Basic and acidic residues" evidence="1">
    <location>
        <begin position="153"/>
        <end position="163"/>
    </location>
</feature>
<feature type="compositionally biased region" description="Basic and acidic residues" evidence="1">
    <location>
        <begin position="573"/>
        <end position="585"/>
    </location>
</feature>
<dbReference type="AlphaFoldDB" id="A0A9W9VMV2"/>
<feature type="compositionally biased region" description="Low complexity" evidence="1">
    <location>
        <begin position="460"/>
        <end position="477"/>
    </location>
</feature>
<feature type="compositionally biased region" description="Low complexity" evidence="1">
    <location>
        <begin position="700"/>
        <end position="718"/>
    </location>
</feature>
<feature type="region of interest" description="Disordered" evidence="1">
    <location>
        <begin position="855"/>
        <end position="964"/>
    </location>
</feature>
<dbReference type="GeneID" id="81372197"/>
<feature type="compositionally biased region" description="Basic and acidic residues" evidence="1">
    <location>
        <begin position="745"/>
        <end position="764"/>
    </location>
</feature>
<gene>
    <name evidence="2" type="ORF">N7509_008580</name>
</gene>
<organism evidence="2 3">
    <name type="scientific">Penicillium cosmopolitanum</name>
    <dbReference type="NCBI Taxonomy" id="1131564"/>
    <lineage>
        <taxon>Eukaryota</taxon>
        <taxon>Fungi</taxon>
        <taxon>Dikarya</taxon>
        <taxon>Ascomycota</taxon>
        <taxon>Pezizomycotina</taxon>
        <taxon>Eurotiomycetes</taxon>
        <taxon>Eurotiomycetidae</taxon>
        <taxon>Eurotiales</taxon>
        <taxon>Aspergillaceae</taxon>
        <taxon>Penicillium</taxon>
    </lineage>
</organism>
<feature type="compositionally biased region" description="Acidic residues" evidence="1">
    <location>
        <begin position="500"/>
        <end position="511"/>
    </location>
</feature>
<accession>A0A9W9VMV2</accession>
<feature type="region of interest" description="Disordered" evidence="1">
    <location>
        <begin position="829"/>
        <end position="848"/>
    </location>
</feature>
<dbReference type="Pfam" id="PF11489">
    <property type="entry name" value="Aim21"/>
    <property type="match status" value="1"/>
</dbReference>
<evidence type="ECO:0000313" key="3">
    <source>
        <dbReference type="Proteomes" id="UP001147747"/>
    </source>
</evidence>
<dbReference type="OrthoDB" id="5386574at2759"/>
<dbReference type="RefSeq" id="XP_056483837.1">
    <property type="nucleotide sequence ID" value="XM_056633217.1"/>
</dbReference>
<feature type="compositionally biased region" description="Pro residues" evidence="1">
    <location>
        <begin position="7"/>
        <end position="20"/>
    </location>
</feature>
<keyword evidence="3" id="KW-1185">Reference proteome</keyword>
<comment type="caution">
    <text evidence="2">The sequence shown here is derived from an EMBL/GenBank/DDBJ whole genome shotgun (WGS) entry which is preliminary data.</text>
</comment>
<name>A0A9W9VMV2_9EURO</name>